<organism evidence="1 2">
    <name type="scientific">Catenuloplanes indicus</name>
    <dbReference type="NCBI Taxonomy" id="137267"/>
    <lineage>
        <taxon>Bacteria</taxon>
        <taxon>Bacillati</taxon>
        <taxon>Actinomycetota</taxon>
        <taxon>Actinomycetes</taxon>
        <taxon>Micromonosporales</taxon>
        <taxon>Micromonosporaceae</taxon>
        <taxon>Catenuloplanes</taxon>
    </lineage>
</organism>
<evidence type="ECO:0000313" key="1">
    <source>
        <dbReference type="EMBL" id="MDQ0368364.1"/>
    </source>
</evidence>
<sequence>MRCSVRVGGSRNRAAPMVEPGSTVKRILASMNWAGGSG</sequence>
<evidence type="ECO:0000313" key="2">
    <source>
        <dbReference type="Proteomes" id="UP001240236"/>
    </source>
</evidence>
<name>A0AAE3W2Q0_9ACTN</name>
<accession>A0AAE3W2Q0</accession>
<dbReference type="AlphaFoldDB" id="A0AAE3W2Q0"/>
<dbReference type="EMBL" id="JAUSUZ010000001">
    <property type="protein sequence ID" value="MDQ0368364.1"/>
    <property type="molecule type" value="Genomic_DNA"/>
</dbReference>
<proteinExistence type="predicted"/>
<dbReference type="Proteomes" id="UP001240236">
    <property type="component" value="Unassembled WGS sequence"/>
</dbReference>
<reference evidence="1 2" key="1">
    <citation type="submission" date="2023-07" db="EMBL/GenBank/DDBJ databases">
        <title>Sequencing the genomes of 1000 actinobacteria strains.</title>
        <authorList>
            <person name="Klenk H.-P."/>
        </authorList>
    </citation>
    <scope>NUCLEOTIDE SEQUENCE [LARGE SCALE GENOMIC DNA]</scope>
    <source>
        <strain evidence="1 2">DSM 44709</strain>
    </source>
</reference>
<gene>
    <name evidence="1" type="ORF">J2S42_005033</name>
</gene>
<comment type="caution">
    <text evidence="1">The sequence shown here is derived from an EMBL/GenBank/DDBJ whole genome shotgun (WGS) entry which is preliminary data.</text>
</comment>
<protein>
    <submittedName>
        <fullName evidence="1">Uncharacterized protein</fullName>
    </submittedName>
</protein>
<keyword evidence="2" id="KW-1185">Reference proteome</keyword>